<dbReference type="Pfam" id="PF00571">
    <property type="entry name" value="CBS"/>
    <property type="match status" value="1"/>
</dbReference>
<evidence type="ECO:0000259" key="3">
    <source>
        <dbReference type="PROSITE" id="PS51371"/>
    </source>
</evidence>
<dbReference type="InterPro" id="IPR013022">
    <property type="entry name" value="Xyl_isomerase-like_TIM-brl"/>
</dbReference>
<accession>A0A2P2C6C1</accession>
<dbReference type="Gene3D" id="3.20.20.150">
    <property type="entry name" value="Divalent-metal-dependent TIM barrel enzymes"/>
    <property type="match status" value="1"/>
</dbReference>
<dbReference type="InterPro" id="IPR013132">
    <property type="entry name" value="PseI/NeuA/B-like_N"/>
</dbReference>
<dbReference type="InterPro" id="IPR006190">
    <property type="entry name" value="SAF_AFP_Neu5Ac"/>
</dbReference>
<sequence>MPYVHPRKASALIIERDLTPYVVYSGDPVLRALEKITANQARVIFLVDSHGHLDGVLSDGDFRRWVSSSSRLSVDVAAVEAANTSPRSLPIGSSPAEISHAFGSGIDHVALVDERGHLVAIAINRADELRIGRHVIAADAPTLLISEIGINHQGDVSLAKQLVDLSVESGADIVKFQLRDMESLYRQGSSGSGGEDLGPQYTLDLLAKYNLEADQLFEVFDHCRDVGIDVMCTAWDPVSVDRLVDYGVPSLKVASADMTNHALLRHMAASGTPMVISTGMSTEGEIRETVEVVRSTGVAHAFLHCQSTYPAPFKDVNLAYLTRLAEITQAPVGYSGHERGFHVAVAAVALGARIIEKHFTIDRDLEGNDHKVSLLPGEFREMVQRVREVEEALGTAAPRAVSTGEMMNRVNLAKSLVAARRIEAGEVLTDADIDIKSPGRGLQPNAYDKLVGRTTARALDAGDFFYATDLGDAVPKGRAYDFRRPWGLAVRYHDIDAMTQDTTPDFLEFHFSYKDLDLPVAEVFAKYDGGLPMGFTTHSPDLFAGDFLLNLASEDDAHWERSIRELQRVVDTTREMQQHFTKGADAKADSEGPVIVASLGGFTTDAFVAPAERERMYARVAAGLARVDDSGVRLCAQTLPPYPWYMGGQLYCNLFVDPRDTAEFAARYDRRLCFDVSHSKLSANYLGMSFAEATDLLAPHTEHLHLVDATGVDGEGVQVGDGEIDWAVLAQQLDAMSPGVSFIPEIWQGHVNDGEGFWIALERLEQWF</sequence>
<reference evidence="4" key="1">
    <citation type="submission" date="2015-08" db="EMBL/GenBank/DDBJ databases">
        <authorList>
            <person name="Babu N.S."/>
            <person name="Beckwith C.J."/>
            <person name="Beseler K.G."/>
            <person name="Brison A."/>
            <person name="Carone J.V."/>
            <person name="Caskin T.P."/>
            <person name="Diamond M."/>
            <person name="Durham M.E."/>
            <person name="Foxe J.M."/>
            <person name="Go M."/>
            <person name="Henderson B.A."/>
            <person name="Jones I.B."/>
            <person name="McGettigan J.A."/>
            <person name="Micheletti S.J."/>
            <person name="Nasrallah M.E."/>
            <person name="Ortiz D."/>
            <person name="Piller C.R."/>
            <person name="Privatt S.R."/>
            <person name="Schneider S.L."/>
            <person name="Sharp S."/>
            <person name="Smith T.C."/>
            <person name="Stanton J.D."/>
            <person name="Ullery H.E."/>
            <person name="Wilson R.J."/>
            <person name="Serrano M.G."/>
            <person name="Buck G."/>
            <person name="Lee V."/>
            <person name="Wang Y."/>
            <person name="Carvalho R."/>
            <person name="Voegtly L."/>
            <person name="Shi R."/>
            <person name="Duckworth R."/>
            <person name="Johnson A."/>
            <person name="Loviza R."/>
            <person name="Walstead R."/>
            <person name="Shah Z."/>
            <person name="Kiflezghi M."/>
            <person name="Wade K."/>
            <person name="Ball S.L."/>
            <person name="Bradley K.W."/>
            <person name="Asai D.J."/>
            <person name="Bowman C.A."/>
            <person name="Russell D.A."/>
            <person name="Pope W.H."/>
            <person name="Jacobs-Sera D."/>
            <person name="Hendrix R.W."/>
            <person name="Hatfull G.F."/>
        </authorList>
    </citation>
    <scope>NUCLEOTIDE SEQUENCE</scope>
</reference>
<evidence type="ECO:0000259" key="2">
    <source>
        <dbReference type="PROSITE" id="PS50844"/>
    </source>
</evidence>
<dbReference type="InterPro" id="IPR036732">
    <property type="entry name" value="AFP_Neu5c_C_sf"/>
</dbReference>
<protein>
    <recommendedName>
        <fullName evidence="5">N-acetylneuraminate synthase</fullName>
    </recommendedName>
</protein>
<dbReference type="SUPFAM" id="SSF51658">
    <property type="entry name" value="Xylose isomerase-like"/>
    <property type="match status" value="1"/>
</dbReference>
<organism evidence="4">
    <name type="scientific">metagenome</name>
    <dbReference type="NCBI Taxonomy" id="256318"/>
    <lineage>
        <taxon>unclassified sequences</taxon>
        <taxon>metagenomes</taxon>
    </lineage>
</organism>
<dbReference type="CDD" id="cd11615">
    <property type="entry name" value="SAF_NeuB_like"/>
    <property type="match status" value="1"/>
</dbReference>
<dbReference type="AlphaFoldDB" id="A0A2P2C6C1"/>
<dbReference type="Gene3D" id="3.20.20.70">
    <property type="entry name" value="Aldolase class I"/>
    <property type="match status" value="1"/>
</dbReference>
<name>A0A2P2C6C1_9ZZZZ</name>
<dbReference type="SUPFAM" id="SSF51569">
    <property type="entry name" value="Aldolase"/>
    <property type="match status" value="1"/>
</dbReference>
<evidence type="ECO:0008006" key="5">
    <source>
        <dbReference type="Google" id="ProtNLM"/>
    </source>
</evidence>
<dbReference type="Gene3D" id="3.90.1210.10">
    <property type="entry name" value="Antifreeze-like/N-acetylneuraminic acid synthase C-terminal domain"/>
    <property type="match status" value="1"/>
</dbReference>
<dbReference type="PROSITE" id="PS50844">
    <property type="entry name" value="AFP_LIKE"/>
    <property type="match status" value="1"/>
</dbReference>
<dbReference type="InterPro" id="IPR057736">
    <property type="entry name" value="SAF_PseI/NeuA/NeuB"/>
</dbReference>
<dbReference type="PANTHER" id="PTHR42966">
    <property type="entry name" value="N-ACETYLNEURAMINATE SYNTHASE"/>
    <property type="match status" value="1"/>
</dbReference>
<dbReference type="Gene3D" id="3.10.580.10">
    <property type="entry name" value="CBS-domain"/>
    <property type="match status" value="1"/>
</dbReference>
<dbReference type="InterPro" id="IPR013785">
    <property type="entry name" value="Aldolase_TIM"/>
</dbReference>
<dbReference type="PROSITE" id="PS01137">
    <property type="entry name" value="TATD_1"/>
    <property type="match status" value="1"/>
</dbReference>
<dbReference type="Pfam" id="PF08666">
    <property type="entry name" value="SAF"/>
    <property type="match status" value="1"/>
</dbReference>
<dbReference type="PROSITE" id="PS51371">
    <property type="entry name" value="CBS"/>
    <property type="match status" value="1"/>
</dbReference>
<gene>
    <name evidence="4" type="ORF">NOCA1130093</name>
</gene>
<dbReference type="Pfam" id="PF01261">
    <property type="entry name" value="AP_endonuc_2"/>
    <property type="match status" value="1"/>
</dbReference>
<dbReference type="SUPFAM" id="SSF51269">
    <property type="entry name" value="AFP III-like domain"/>
    <property type="match status" value="1"/>
</dbReference>
<keyword evidence="1" id="KW-0129">CBS domain</keyword>
<dbReference type="SUPFAM" id="SSF54631">
    <property type="entry name" value="CBS-domain pair"/>
    <property type="match status" value="1"/>
</dbReference>
<evidence type="ECO:0000256" key="1">
    <source>
        <dbReference type="ARBA" id="ARBA00023122"/>
    </source>
</evidence>
<dbReference type="InterPro" id="IPR046342">
    <property type="entry name" value="CBS_dom_sf"/>
</dbReference>
<dbReference type="InterPro" id="IPR013974">
    <property type="entry name" value="SAF"/>
</dbReference>
<dbReference type="InterPro" id="IPR036237">
    <property type="entry name" value="Xyl_isomerase-like_sf"/>
</dbReference>
<dbReference type="InterPro" id="IPR000644">
    <property type="entry name" value="CBS_dom"/>
</dbReference>
<feature type="domain" description="AFP-like" evidence="2">
    <location>
        <begin position="415"/>
        <end position="473"/>
    </location>
</feature>
<dbReference type="GO" id="GO:0047444">
    <property type="term" value="F:N-acylneuraminate-9-phosphate synthase activity"/>
    <property type="evidence" value="ECO:0007669"/>
    <property type="project" value="TreeGrafter"/>
</dbReference>
<dbReference type="EMBL" id="CZKB01000005">
    <property type="protein sequence ID" value="CUR57560.1"/>
    <property type="molecule type" value="Genomic_DNA"/>
</dbReference>
<dbReference type="InterPro" id="IPR051690">
    <property type="entry name" value="PseI-like"/>
</dbReference>
<dbReference type="Pfam" id="PF03102">
    <property type="entry name" value="NeuB"/>
    <property type="match status" value="1"/>
</dbReference>
<dbReference type="SMART" id="SM00858">
    <property type="entry name" value="SAF"/>
    <property type="match status" value="1"/>
</dbReference>
<feature type="domain" description="CBS" evidence="3">
    <location>
        <begin position="14"/>
        <end position="72"/>
    </location>
</feature>
<proteinExistence type="predicted"/>
<dbReference type="GO" id="GO:0016051">
    <property type="term" value="P:carbohydrate biosynthetic process"/>
    <property type="evidence" value="ECO:0007669"/>
    <property type="project" value="InterPro"/>
</dbReference>
<dbReference type="PANTHER" id="PTHR42966:SF3">
    <property type="entry name" value="BLR5971 PROTEIN"/>
    <property type="match status" value="1"/>
</dbReference>
<dbReference type="InterPro" id="IPR018228">
    <property type="entry name" value="DNase_TatD-rel_CS"/>
</dbReference>
<evidence type="ECO:0000313" key="4">
    <source>
        <dbReference type="EMBL" id="CUR57560.1"/>
    </source>
</evidence>